<reference evidence="6 7" key="1">
    <citation type="submission" date="2020-08" db="EMBL/GenBank/DDBJ databases">
        <title>Genomic Encyclopedia of Type Strains, Phase IV (KMG-IV): sequencing the most valuable type-strain genomes for metagenomic binning, comparative biology and taxonomic classification.</title>
        <authorList>
            <person name="Goeker M."/>
        </authorList>
    </citation>
    <scope>NUCLEOTIDE SEQUENCE [LARGE SCALE GENOMIC DNA]</scope>
    <source>
        <strain evidence="6 7">DSM 11590</strain>
    </source>
</reference>
<proteinExistence type="inferred from homology"/>
<keyword evidence="6" id="KW-0969">Cilium</keyword>
<dbReference type="InterPro" id="IPR001624">
    <property type="entry name" value="FliE"/>
</dbReference>
<dbReference type="GO" id="GO:0005198">
    <property type="term" value="F:structural molecule activity"/>
    <property type="evidence" value="ECO:0007669"/>
    <property type="project" value="InterPro"/>
</dbReference>
<comment type="caution">
    <text evidence="6">The sequence shown here is derived from an EMBL/GenBank/DDBJ whole genome shotgun (WGS) entry which is preliminary data.</text>
</comment>
<dbReference type="EMBL" id="JACIIX010000002">
    <property type="protein sequence ID" value="MBB6209412.1"/>
    <property type="molecule type" value="Genomic_DNA"/>
</dbReference>
<dbReference type="HAMAP" id="MF_00724">
    <property type="entry name" value="FliE"/>
    <property type="match status" value="1"/>
</dbReference>
<dbReference type="GO" id="GO:0071973">
    <property type="term" value="P:bacterial-type flagellum-dependent cell motility"/>
    <property type="evidence" value="ECO:0007669"/>
    <property type="project" value="InterPro"/>
</dbReference>
<dbReference type="PRINTS" id="PR01006">
    <property type="entry name" value="FLGHOOKFLIE"/>
</dbReference>
<dbReference type="GO" id="GO:0003774">
    <property type="term" value="F:cytoskeletal motor activity"/>
    <property type="evidence" value="ECO:0007669"/>
    <property type="project" value="InterPro"/>
</dbReference>
<dbReference type="PANTHER" id="PTHR34653:SF1">
    <property type="entry name" value="FLAGELLAR HOOK-BASAL BODY COMPLEX PROTEIN FLIE"/>
    <property type="match status" value="1"/>
</dbReference>
<evidence type="ECO:0000313" key="7">
    <source>
        <dbReference type="Proteomes" id="UP000544872"/>
    </source>
</evidence>
<name>A0A7W9ZF18_NOVIT</name>
<keyword evidence="3 4" id="KW-0975">Bacterial flagellum</keyword>
<protein>
    <recommendedName>
        <fullName evidence="4">Flagellar hook-basal body complex protein FliE</fullName>
    </recommendedName>
</protein>
<comment type="similarity">
    <text evidence="2 4">Belongs to the FliE family.</text>
</comment>
<dbReference type="PANTHER" id="PTHR34653">
    <property type="match status" value="1"/>
</dbReference>
<gene>
    <name evidence="4" type="primary">fliE</name>
    <name evidence="6" type="ORF">FHS48_000814</name>
</gene>
<keyword evidence="6" id="KW-0966">Cell projection</keyword>
<evidence type="ECO:0000256" key="3">
    <source>
        <dbReference type="ARBA" id="ARBA00023143"/>
    </source>
</evidence>
<feature type="region of interest" description="Disordered" evidence="5">
    <location>
        <begin position="19"/>
        <end position="39"/>
    </location>
</feature>
<evidence type="ECO:0000313" key="6">
    <source>
        <dbReference type="EMBL" id="MBB6209412.1"/>
    </source>
</evidence>
<comment type="subcellular location">
    <subcellularLocation>
        <location evidence="1 4">Bacterial flagellum basal body</location>
    </subcellularLocation>
</comment>
<dbReference type="Pfam" id="PF02049">
    <property type="entry name" value="FliE"/>
    <property type="match status" value="1"/>
</dbReference>
<accession>A0A7W9ZF18</accession>
<dbReference type="RefSeq" id="WP_184261671.1">
    <property type="nucleotide sequence ID" value="NZ_JACIIX010000002.1"/>
</dbReference>
<dbReference type="AlphaFoldDB" id="A0A7W9ZF18"/>
<keyword evidence="7" id="KW-1185">Reference proteome</keyword>
<evidence type="ECO:0000256" key="1">
    <source>
        <dbReference type="ARBA" id="ARBA00004117"/>
    </source>
</evidence>
<evidence type="ECO:0000256" key="2">
    <source>
        <dbReference type="ARBA" id="ARBA00009272"/>
    </source>
</evidence>
<dbReference type="GO" id="GO:0009425">
    <property type="term" value="C:bacterial-type flagellum basal body"/>
    <property type="evidence" value="ECO:0007669"/>
    <property type="project" value="UniProtKB-SubCell"/>
</dbReference>
<keyword evidence="6" id="KW-0282">Flagellum</keyword>
<dbReference type="Proteomes" id="UP000544872">
    <property type="component" value="Unassembled WGS sequence"/>
</dbReference>
<feature type="compositionally biased region" description="Low complexity" evidence="5">
    <location>
        <begin position="19"/>
        <end position="28"/>
    </location>
</feature>
<evidence type="ECO:0000256" key="5">
    <source>
        <dbReference type="SAM" id="MobiDB-lite"/>
    </source>
</evidence>
<evidence type="ECO:0000256" key="4">
    <source>
        <dbReference type="HAMAP-Rule" id="MF_00724"/>
    </source>
</evidence>
<sequence>MAINVSSAINAYRSAAASATESMQSSSSPKLAGTTQSGGTGFSDLIKDSLKEAVSVQRNAEEISLKGIAGDADMRDVVLAVNNAENTLNTVVAIRDKVLNAYQEILKMPI</sequence>
<organism evidence="6 7">
    <name type="scientific">Novispirillum itersonii</name>
    <name type="common">Aquaspirillum itersonii</name>
    <dbReference type="NCBI Taxonomy" id="189"/>
    <lineage>
        <taxon>Bacteria</taxon>
        <taxon>Pseudomonadati</taxon>
        <taxon>Pseudomonadota</taxon>
        <taxon>Alphaproteobacteria</taxon>
        <taxon>Rhodospirillales</taxon>
        <taxon>Novispirillaceae</taxon>
        <taxon>Novispirillum</taxon>
    </lineage>
</organism>